<comment type="catalytic activity">
    <reaction evidence="12 14">
        <text>tRNA(Thr) + L-threonine + ATP = L-threonyl-tRNA(Thr) + AMP + diphosphate + H(+)</text>
        <dbReference type="Rhea" id="RHEA:24624"/>
        <dbReference type="Rhea" id="RHEA-COMP:9670"/>
        <dbReference type="Rhea" id="RHEA-COMP:9704"/>
        <dbReference type="ChEBI" id="CHEBI:15378"/>
        <dbReference type="ChEBI" id="CHEBI:30616"/>
        <dbReference type="ChEBI" id="CHEBI:33019"/>
        <dbReference type="ChEBI" id="CHEBI:57926"/>
        <dbReference type="ChEBI" id="CHEBI:78442"/>
        <dbReference type="ChEBI" id="CHEBI:78534"/>
        <dbReference type="ChEBI" id="CHEBI:456215"/>
        <dbReference type="EC" id="6.1.1.3"/>
    </reaction>
</comment>
<dbReference type="HAMAP" id="MF_00184">
    <property type="entry name" value="Thr_tRNA_synth"/>
    <property type="match status" value="1"/>
</dbReference>
<evidence type="ECO:0000256" key="4">
    <source>
        <dbReference type="ARBA" id="ARBA00022598"/>
    </source>
</evidence>
<dbReference type="FunFam" id="3.50.80.10:FF:000004">
    <property type="entry name" value="Threonine--tRNA ligase"/>
    <property type="match status" value="1"/>
</dbReference>
<dbReference type="Gene3D" id="3.40.50.800">
    <property type="entry name" value="Anticodon-binding domain"/>
    <property type="match status" value="1"/>
</dbReference>
<evidence type="ECO:0000256" key="5">
    <source>
        <dbReference type="ARBA" id="ARBA00022723"/>
    </source>
</evidence>
<keyword evidence="17" id="KW-1185">Reference proteome</keyword>
<dbReference type="Pfam" id="PF03129">
    <property type="entry name" value="HGTP_anticodon"/>
    <property type="match status" value="1"/>
</dbReference>
<dbReference type="Gene3D" id="3.30.930.10">
    <property type="entry name" value="Bira Bifunctional Protein, Domain 2"/>
    <property type="match status" value="1"/>
</dbReference>
<dbReference type="NCBIfam" id="TIGR00418">
    <property type="entry name" value="thrS"/>
    <property type="match status" value="1"/>
</dbReference>
<dbReference type="NCBIfam" id="NF003068">
    <property type="entry name" value="PRK03991.1"/>
    <property type="match status" value="1"/>
</dbReference>
<keyword evidence="7 14" id="KW-0862">Zinc</keyword>
<dbReference type="Pfam" id="PF00587">
    <property type="entry name" value="tRNA-synt_2b"/>
    <property type="match status" value="1"/>
</dbReference>
<dbReference type="GO" id="GO:0005524">
    <property type="term" value="F:ATP binding"/>
    <property type="evidence" value="ECO:0007669"/>
    <property type="project" value="UniProtKB-UniRule"/>
</dbReference>
<feature type="domain" description="Aminoacyl-transfer RNA synthetases class-II family profile" evidence="15">
    <location>
        <begin position="201"/>
        <end position="496"/>
    </location>
</feature>
<evidence type="ECO:0000256" key="11">
    <source>
        <dbReference type="ARBA" id="ARBA00023146"/>
    </source>
</evidence>
<evidence type="ECO:0000256" key="10">
    <source>
        <dbReference type="ARBA" id="ARBA00022917"/>
    </source>
</evidence>
<evidence type="ECO:0000256" key="12">
    <source>
        <dbReference type="ARBA" id="ARBA00049515"/>
    </source>
</evidence>
<dbReference type="InterPro" id="IPR004154">
    <property type="entry name" value="Anticodon-bd"/>
</dbReference>
<sequence length="614" mass="70299">MRILLIHSDYLKYKTKSKTRIAEKIEDNKKEGVYENALVVFTAVEKEDEVDMETVVENAINEINDVFGKVGAKTVAIYPYAHLSSSLSTPDAAKKILTNMEIGLEKLGLNVKRVPFGWYKSFEISCKGHPLSELSRTITAEKVDKEVSDDDKKSESEKSVFYILTGGEIIDVDEFNYEENDLKKLVDYELGRLESSGEEPPHVKLMREKKLADYEPSADIGHLRWYPKGRLIRDLLSEYVYNLVTERGAMPVETPIMYDLSDDAIRVHAEKFGERQYRMGTKNKQLMLRYACCFGAFRVLSDSFLTWKNLPIGIYELSTYSFRLEKKGEVVGLKRLRGFTMPDLHTVCADINQSMKEFDGQIAMCKQTGIDLGVNYEVIMRATKSFLEENKDWVYSASDKIGKPVLLEILPERKHYWNAKMDFAAIDYLGRPIENPTIQIDVESGERFGITYINQEEEEINPIIIHCSPTGSIERVICSLLEKSAVDKKEKPPMLPIWLTPTQVRIIPIAERHIERSEELAKQIRDQNIRVDIDDRHETVGKKIRNAGGEWAPYVIVIGDRELEGGALTVNIRETNKKILMEIDDLVNKIHEETVGMPFRKLPLPIKLANRVSF</sequence>
<evidence type="ECO:0000256" key="8">
    <source>
        <dbReference type="ARBA" id="ARBA00022840"/>
    </source>
</evidence>
<evidence type="ECO:0000256" key="6">
    <source>
        <dbReference type="ARBA" id="ARBA00022741"/>
    </source>
</evidence>
<evidence type="ECO:0000256" key="3">
    <source>
        <dbReference type="ARBA" id="ARBA00022555"/>
    </source>
</evidence>
<evidence type="ECO:0000256" key="14">
    <source>
        <dbReference type="HAMAP-Rule" id="MF_00184"/>
    </source>
</evidence>
<dbReference type="GO" id="GO:0002161">
    <property type="term" value="F:aminoacyl-tRNA deacylase activity"/>
    <property type="evidence" value="ECO:0007669"/>
    <property type="project" value="UniProtKB-ARBA"/>
</dbReference>
<comment type="subunit">
    <text evidence="14">Homodimer.</text>
</comment>
<dbReference type="Gene3D" id="3.50.80.10">
    <property type="entry name" value="D-tyrosyl-tRNA(Tyr) deacylase"/>
    <property type="match status" value="1"/>
</dbReference>
<dbReference type="Proteomes" id="UP000825933">
    <property type="component" value="Unassembled WGS sequence"/>
</dbReference>
<dbReference type="InterPro" id="IPR023509">
    <property type="entry name" value="DTD-like_sf"/>
</dbReference>
<name>A0A8T5UWM4_9EURY</name>
<keyword evidence="10 14" id="KW-0648">Protein biosynthesis</keyword>
<reference evidence="17" key="1">
    <citation type="journal article" date="2022" name="Microbiol. Resour. Announc.">
        <title>Draft Genome Sequence of a Methanogenic Archaeon from West Spitsbergen Permafrost.</title>
        <authorList>
            <person name="Trubitsyn V."/>
            <person name="Rivkina E."/>
            <person name="Shcherbakova V."/>
        </authorList>
    </citation>
    <scope>NUCLEOTIDE SEQUENCE [LARGE SCALE GENOMIC DNA]</scope>
    <source>
        <strain evidence="17">VT</strain>
    </source>
</reference>
<dbReference type="InterPro" id="IPR015011">
    <property type="entry name" value="Threonyl-tRNA_syn_edit_dom_arc"/>
</dbReference>
<dbReference type="AlphaFoldDB" id="A0A8T5UWM4"/>
<proteinExistence type="inferred from homology"/>
<dbReference type="PANTHER" id="PTHR11451">
    <property type="entry name" value="THREONINE-TRNA LIGASE"/>
    <property type="match status" value="1"/>
</dbReference>
<keyword evidence="8 14" id="KW-0067">ATP-binding</keyword>
<dbReference type="EC" id="6.1.1.3" evidence="14"/>
<gene>
    <name evidence="14" type="primary">thrS</name>
    <name evidence="16" type="ORF">K8N75_03350</name>
</gene>
<evidence type="ECO:0000256" key="7">
    <source>
        <dbReference type="ARBA" id="ARBA00022833"/>
    </source>
</evidence>
<feature type="binding site" evidence="14">
    <location>
        <position position="293"/>
    </location>
    <ligand>
        <name>Zn(2+)</name>
        <dbReference type="ChEBI" id="CHEBI:29105"/>
        <note>catalytic</note>
    </ligand>
</feature>
<keyword evidence="4 14" id="KW-0436">Ligase</keyword>
<dbReference type="PROSITE" id="PS50862">
    <property type="entry name" value="AA_TRNA_LIGASE_II"/>
    <property type="match status" value="1"/>
</dbReference>
<organism evidence="16 17">
    <name type="scientific">Methanobacterium spitsbergense</name>
    <dbReference type="NCBI Taxonomy" id="2874285"/>
    <lineage>
        <taxon>Archaea</taxon>
        <taxon>Methanobacteriati</taxon>
        <taxon>Methanobacteriota</taxon>
        <taxon>Methanomada group</taxon>
        <taxon>Methanobacteria</taxon>
        <taxon>Methanobacteriales</taxon>
        <taxon>Methanobacteriaceae</taxon>
        <taxon>Methanobacterium</taxon>
    </lineage>
</organism>
<comment type="caution">
    <text evidence="16">The sequence shown here is derived from an EMBL/GenBank/DDBJ whole genome shotgun (WGS) entry which is preliminary data.</text>
</comment>
<dbReference type="InterPro" id="IPR006195">
    <property type="entry name" value="aa-tRNA-synth_II"/>
</dbReference>
<comment type="subcellular location">
    <subcellularLocation>
        <location evidence="1 14">Cytoplasm</location>
    </subcellularLocation>
</comment>
<dbReference type="InterPro" id="IPR002314">
    <property type="entry name" value="aa-tRNA-synt_IIb"/>
</dbReference>
<evidence type="ECO:0000313" key="16">
    <source>
        <dbReference type="EMBL" id="MBZ2165079.1"/>
    </source>
</evidence>
<dbReference type="InterPro" id="IPR045864">
    <property type="entry name" value="aa-tRNA-synth_II/BPL/LPL"/>
</dbReference>
<evidence type="ECO:0000256" key="2">
    <source>
        <dbReference type="ARBA" id="ARBA00022490"/>
    </source>
</evidence>
<dbReference type="PRINTS" id="PR01047">
    <property type="entry name" value="TRNASYNTHTHR"/>
</dbReference>
<dbReference type="FunFam" id="3.40.50.800:FF:000001">
    <property type="entry name" value="Threonine--tRNA ligase"/>
    <property type="match status" value="1"/>
</dbReference>
<evidence type="ECO:0000256" key="1">
    <source>
        <dbReference type="ARBA" id="ARBA00004496"/>
    </source>
</evidence>
<accession>A0A8T5UWM4</accession>
<keyword evidence="9 14" id="KW-0694">RNA-binding</keyword>
<dbReference type="InterPro" id="IPR002320">
    <property type="entry name" value="Thr-tRNA-ligase_IIa"/>
</dbReference>
<dbReference type="SUPFAM" id="SSF55681">
    <property type="entry name" value="Class II aaRS and biotin synthetases"/>
    <property type="match status" value="1"/>
</dbReference>
<evidence type="ECO:0000259" key="15">
    <source>
        <dbReference type="PROSITE" id="PS50862"/>
    </source>
</evidence>
<dbReference type="GO" id="GO:0008270">
    <property type="term" value="F:zinc ion binding"/>
    <property type="evidence" value="ECO:0007669"/>
    <property type="project" value="InterPro"/>
</dbReference>
<dbReference type="SUPFAM" id="SSF52954">
    <property type="entry name" value="Class II aaRS ABD-related"/>
    <property type="match status" value="1"/>
</dbReference>
<keyword evidence="6 14" id="KW-0547">Nucleotide-binding</keyword>
<feature type="binding site" evidence="14">
    <location>
        <position position="345"/>
    </location>
    <ligand>
        <name>Zn(2+)</name>
        <dbReference type="ChEBI" id="CHEBI:29105"/>
        <note>catalytic</note>
    </ligand>
</feature>
<keyword evidence="3 14" id="KW-0820">tRNA-binding</keyword>
<evidence type="ECO:0000256" key="13">
    <source>
        <dbReference type="ARBA" id="ARBA00060816"/>
    </source>
</evidence>
<comment type="caution">
    <text evidence="14">Lacks conserved residue(s) required for the propagation of feature annotation.</text>
</comment>
<dbReference type="EMBL" id="JAIOUQ010000003">
    <property type="protein sequence ID" value="MBZ2165079.1"/>
    <property type="molecule type" value="Genomic_DNA"/>
</dbReference>
<dbReference type="InterPro" id="IPR036621">
    <property type="entry name" value="Anticodon-bd_dom_sf"/>
</dbReference>
<dbReference type="Pfam" id="PF08915">
    <property type="entry name" value="tRNA-Thr_ED"/>
    <property type="match status" value="1"/>
</dbReference>
<protein>
    <recommendedName>
        <fullName evidence="14">Threonine--tRNA ligase</fullName>
        <ecNumber evidence="14">6.1.1.3</ecNumber>
    </recommendedName>
    <alternativeName>
        <fullName evidence="14">Threonyl-tRNA synthetase</fullName>
        <shortName evidence="14">ThrRS</shortName>
    </alternativeName>
</protein>
<comment type="cofactor">
    <cofactor evidence="14">
        <name>Zn(2+)</name>
        <dbReference type="ChEBI" id="CHEBI:29105"/>
    </cofactor>
    <text evidence="14">Binds 1 zinc ion per subunit.</text>
</comment>
<dbReference type="InterPro" id="IPR047246">
    <property type="entry name" value="ThrRS_anticodon"/>
</dbReference>
<dbReference type="PANTHER" id="PTHR11451:SF44">
    <property type="entry name" value="THREONINE--TRNA LIGASE, CHLOROPLASTIC_MITOCHONDRIAL 2"/>
    <property type="match status" value="1"/>
</dbReference>
<keyword evidence="2 14" id="KW-0963">Cytoplasm</keyword>
<dbReference type="GO" id="GO:0000049">
    <property type="term" value="F:tRNA binding"/>
    <property type="evidence" value="ECO:0007669"/>
    <property type="project" value="UniProtKB-KW"/>
</dbReference>
<dbReference type="CDD" id="cd00860">
    <property type="entry name" value="ThrRS_anticodon"/>
    <property type="match status" value="1"/>
</dbReference>
<keyword evidence="5 14" id="KW-0479">Metal-binding</keyword>
<feature type="binding site" evidence="14">
    <location>
        <position position="466"/>
    </location>
    <ligand>
        <name>Zn(2+)</name>
        <dbReference type="ChEBI" id="CHEBI:29105"/>
        <note>catalytic</note>
    </ligand>
</feature>
<dbReference type="RefSeq" id="WP_223790707.1">
    <property type="nucleotide sequence ID" value="NZ_JAIOUQ010000003.1"/>
</dbReference>
<dbReference type="GO" id="GO:0004829">
    <property type="term" value="F:threonine-tRNA ligase activity"/>
    <property type="evidence" value="ECO:0007669"/>
    <property type="project" value="UniProtKB-UniRule"/>
</dbReference>
<evidence type="ECO:0000313" key="17">
    <source>
        <dbReference type="Proteomes" id="UP000825933"/>
    </source>
</evidence>
<dbReference type="GO" id="GO:0005737">
    <property type="term" value="C:cytoplasm"/>
    <property type="evidence" value="ECO:0007669"/>
    <property type="project" value="UniProtKB-SubCell"/>
</dbReference>
<keyword evidence="11 14" id="KW-0030">Aminoacyl-tRNA synthetase</keyword>
<evidence type="ECO:0000256" key="9">
    <source>
        <dbReference type="ARBA" id="ARBA00022884"/>
    </source>
</evidence>
<comment type="similarity">
    <text evidence="13">Belongs to the class-II aminoacyl-tRNA synthetase family. Archaea-specific ThrRS editing domain subfamily.</text>
</comment>
<dbReference type="GO" id="GO:0006435">
    <property type="term" value="P:threonyl-tRNA aminoacylation"/>
    <property type="evidence" value="ECO:0007669"/>
    <property type="project" value="UniProtKB-UniRule"/>
</dbReference>